<dbReference type="Gene3D" id="3.40.470.10">
    <property type="entry name" value="Uracil-DNA glycosylase-like domain"/>
    <property type="match status" value="1"/>
</dbReference>
<organism evidence="1 2">
    <name type="scientific">Flavobacterium weaverense</name>
    <dbReference type="NCBI Taxonomy" id="271156"/>
    <lineage>
        <taxon>Bacteria</taxon>
        <taxon>Pseudomonadati</taxon>
        <taxon>Bacteroidota</taxon>
        <taxon>Flavobacteriia</taxon>
        <taxon>Flavobacteriales</taxon>
        <taxon>Flavobacteriaceae</taxon>
        <taxon>Flavobacterium</taxon>
    </lineage>
</organism>
<dbReference type="RefSeq" id="WP_121926524.1">
    <property type="nucleotide sequence ID" value="NZ_CBCSGA010000011.1"/>
</dbReference>
<dbReference type="AlphaFoldDB" id="A0A3L9ZQD0"/>
<evidence type="ECO:0000313" key="1">
    <source>
        <dbReference type="EMBL" id="RMA72568.1"/>
    </source>
</evidence>
<dbReference type="InterPro" id="IPR036895">
    <property type="entry name" value="Uracil-DNA_glycosylase-like_sf"/>
</dbReference>
<sequence length="85" mass="10196">MPCPHRFENQLIPEWKIEYLFIGTFNPSWNLNNAVQADYFYGRIRNNFWCILPIVFGGENLKYQNLIVKLNYIERNKIGITEQIN</sequence>
<comment type="caution">
    <text evidence="1">The sequence shown here is derived from an EMBL/GenBank/DDBJ whole genome shotgun (WGS) entry which is preliminary data.</text>
</comment>
<proteinExistence type="predicted"/>
<dbReference type="Proteomes" id="UP000280368">
    <property type="component" value="Unassembled WGS sequence"/>
</dbReference>
<keyword evidence="2" id="KW-1185">Reference proteome</keyword>
<accession>A0A3L9ZQD0</accession>
<dbReference type="OrthoDB" id="1432824at2"/>
<evidence type="ECO:0000313" key="2">
    <source>
        <dbReference type="Proteomes" id="UP000280368"/>
    </source>
</evidence>
<reference evidence="1 2" key="1">
    <citation type="submission" date="2018-10" db="EMBL/GenBank/DDBJ databases">
        <title>Genomic Encyclopedia of Archaeal and Bacterial Type Strains, Phase II (KMG-II): from individual species to whole genera.</title>
        <authorList>
            <person name="Goeker M."/>
        </authorList>
    </citation>
    <scope>NUCLEOTIDE SEQUENCE [LARGE SCALE GENOMIC DNA]</scope>
    <source>
        <strain evidence="1 2">DSM 19727</strain>
    </source>
</reference>
<name>A0A3L9ZQD0_9FLAO</name>
<gene>
    <name evidence="1" type="ORF">BC961_2972</name>
</gene>
<protein>
    <submittedName>
        <fullName evidence="1">Uncharacterized protein</fullName>
    </submittedName>
</protein>
<dbReference type="EMBL" id="REFH01000013">
    <property type="protein sequence ID" value="RMA72568.1"/>
    <property type="molecule type" value="Genomic_DNA"/>
</dbReference>